<evidence type="ECO:0000313" key="3">
    <source>
        <dbReference type="Proteomes" id="UP001500192"/>
    </source>
</evidence>
<accession>A0ABP9QMG7</accession>
<name>A0ABP9QMG7_9PSEU</name>
<gene>
    <name evidence="2" type="ORF">GCM10023214_33400</name>
</gene>
<evidence type="ECO:0000256" key="1">
    <source>
        <dbReference type="SAM" id="MobiDB-lite"/>
    </source>
</evidence>
<reference evidence="3" key="1">
    <citation type="journal article" date="2019" name="Int. J. Syst. Evol. Microbiol.">
        <title>The Global Catalogue of Microorganisms (GCM) 10K type strain sequencing project: providing services to taxonomists for standard genome sequencing and annotation.</title>
        <authorList>
            <consortium name="The Broad Institute Genomics Platform"/>
            <consortium name="The Broad Institute Genome Sequencing Center for Infectious Disease"/>
            <person name="Wu L."/>
            <person name="Ma J."/>
        </authorList>
    </citation>
    <scope>NUCLEOTIDE SEQUENCE [LARGE SCALE GENOMIC DNA]</scope>
    <source>
        <strain evidence="3">JCM 18054</strain>
    </source>
</reference>
<dbReference type="Proteomes" id="UP001500192">
    <property type="component" value="Unassembled WGS sequence"/>
</dbReference>
<dbReference type="EMBL" id="BAABIB010000072">
    <property type="protein sequence ID" value="GAA5164231.1"/>
    <property type="molecule type" value="Genomic_DNA"/>
</dbReference>
<proteinExistence type="predicted"/>
<sequence>MSDKDVPLLSPIPGATCENPHETAGGDAGCGVRALGRDYLSRPRAAVIGTAEWNTPHR</sequence>
<feature type="region of interest" description="Disordered" evidence="1">
    <location>
        <begin position="1"/>
        <end position="27"/>
    </location>
</feature>
<organism evidence="2 3">
    <name type="scientific">Amycolatopsis dongchuanensis</name>
    <dbReference type="NCBI Taxonomy" id="1070866"/>
    <lineage>
        <taxon>Bacteria</taxon>
        <taxon>Bacillati</taxon>
        <taxon>Actinomycetota</taxon>
        <taxon>Actinomycetes</taxon>
        <taxon>Pseudonocardiales</taxon>
        <taxon>Pseudonocardiaceae</taxon>
        <taxon>Amycolatopsis</taxon>
    </lineage>
</organism>
<comment type="caution">
    <text evidence="2">The sequence shown here is derived from an EMBL/GenBank/DDBJ whole genome shotgun (WGS) entry which is preliminary data.</text>
</comment>
<keyword evidence="3" id="KW-1185">Reference proteome</keyword>
<evidence type="ECO:0000313" key="2">
    <source>
        <dbReference type="EMBL" id="GAA5164231.1"/>
    </source>
</evidence>
<protein>
    <submittedName>
        <fullName evidence="2">Uncharacterized protein</fullName>
    </submittedName>
</protein>